<name>A0AC58IPB6_DANRE</name>
<proteinExistence type="predicted"/>
<reference evidence="2" key="1">
    <citation type="submission" date="2025-08" db="UniProtKB">
        <authorList>
            <consortium name="RefSeq"/>
        </authorList>
    </citation>
    <scope>IDENTIFICATION</scope>
    <source>
        <strain evidence="2">Tuebingen</strain>
        <tissue evidence="2">Fibroblasts and whole tissue</tissue>
    </source>
</reference>
<protein>
    <submittedName>
        <fullName evidence="2">CCAAT/enhancer binding protein (C/EBP) 1 isoform X1</fullName>
    </submittedName>
</protein>
<gene>
    <name evidence="2" type="primary">cebp1</name>
    <name evidence="2" type="synonym">c/ebp1</name>
    <name evidence="2" type="synonym">cb1070</name>
    <name evidence="2" type="synonym">unp1282</name>
</gene>
<evidence type="ECO:0000313" key="1">
    <source>
        <dbReference type="Proteomes" id="UP000000437"/>
    </source>
</evidence>
<keyword evidence="1" id="KW-1185">Reference proteome</keyword>
<accession>A0AC58IPB6</accession>
<evidence type="ECO:0000313" key="2">
    <source>
        <dbReference type="RefSeq" id="XP_073796085.1"/>
    </source>
</evidence>
<dbReference type="RefSeq" id="XP_073796085.1">
    <property type="nucleotide sequence ID" value="XM_073939984.1"/>
</dbReference>
<dbReference type="Proteomes" id="UP000000437">
    <property type="component" value="Chromosome 24"/>
</dbReference>
<sequence>MSVSDNIFSVHEASSDSSAQTPMDSALYTQTISFTKSPEVMMGYLPYSSCLNNPNTNTERSVQQSSAHTQDFAQFLEPPPASALRLCAQKRGVSKDSAEYRQRRERNNIAVRKSRDKARRRIQMTQQRALQLQDENHRLQVHIQRLLHEVEALRHYLSQRHLQDTSEEH</sequence>
<organism evidence="1 2">
    <name type="scientific">Danio rerio</name>
    <name type="common">Zebrafish</name>
    <name type="synonym">Brachydanio rerio</name>
    <dbReference type="NCBI Taxonomy" id="7955"/>
    <lineage>
        <taxon>Eukaryota</taxon>
        <taxon>Metazoa</taxon>
        <taxon>Chordata</taxon>
        <taxon>Craniata</taxon>
        <taxon>Vertebrata</taxon>
        <taxon>Euteleostomi</taxon>
        <taxon>Actinopterygii</taxon>
        <taxon>Neopterygii</taxon>
        <taxon>Teleostei</taxon>
        <taxon>Ostariophysi</taxon>
        <taxon>Cypriniformes</taxon>
        <taxon>Danionidae</taxon>
        <taxon>Danioninae</taxon>
        <taxon>Danio</taxon>
    </lineage>
</organism>